<dbReference type="EMBL" id="JAHXZJ010000001">
    <property type="protein sequence ID" value="KAH0566746.1"/>
    <property type="molecule type" value="Genomic_DNA"/>
</dbReference>
<accession>A0AAV7J2I1</accession>
<reference evidence="2 3" key="1">
    <citation type="journal article" date="2021" name="J. Hered.">
        <title>A chromosome-level genome assembly of the parasitoid wasp, Cotesia glomerata (Hymenoptera: Braconidae).</title>
        <authorList>
            <person name="Pinto B.J."/>
            <person name="Weis J.J."/>
            <person name="Gamble T."/>
            <person name="Ode P.J."/>
            <person name="Paul R."/>
            <person name="Zaspel J.M."/>
        </authorList>
    </citation>
    <scope>NUCLEOTIDE SEQUENCE [LARGE SCALE GENOMIC DNA]</scope>
    <source>
        <strain evidence="2">CgM1</strain>
    </source>
</reference>
<evidence type="ECO:0008006" key="4">
    <source>
        <dbReference type="Google" id="ProtNLM"/>
    </source>
</evidence>
<organism evidence="2 3">
    <name type="scientific">Cotesia glomerata</name>
    <name type="common">Lepidopteran parasitic wasp</name>
    <name type="synonym">Apanteles glomeratus</name>
    <dbReference type="NCBI Taxonomy" id="32391"/>
    <lineage>
        <taxon>Eukaryota</taxon>
        <taxon>Metazoa</taxon>
        <taxon>Ecdysozoa</taxon>
        <taxon>Arthropoda</taxon>
        <taxon>Hexapoda</taxon>
        <taxon>Insecta</taxon>
        <taxon>Pterygota</taxon>
        <taxon>Neoptera</taxon>
        <taxon>Endopterygota</taxon>
        <taxon>Hymenoptera</taxon>
        <taxon>Apocrita</taxon>
        <taxon>Ichneumonoidea</taxon>
        <taxon>Braconidae</taxon>
        <taxon>Microgastrinae</taxon>
        <taxon>Cotesia</taxon>
    </lineage>
</organism>
<evidence type="ECO:0000313" key="3">
    <source>
        <dbReference type="Proteomes" id="UP000826195"/>
    </source>
</evidence>
<keyword evidence="3" id="KW-1185">Reference proteome</keyword>
<comment type="caution">
    <text evidence="2">The sequence shown here is derived from an EMBL/GenBank/DDBJ whole genome shotgun (WGS) entry which is preliminary data.</text>
</comment>
<feature type="region of interest" description="Disordered" evidence="1">
    <location>
        <begin position="33"/>
        <end position="69"/>
    </location>
</feature>
<feature type="compositionally biased region" description="Basic and acidic residues" evidence="1">
    <location>
        <begin position="33"/>
        <end position="45"/>
    </location>
</feature>
<sequence length="99" mass="10995">MIWIRIPAELSGIFERIDIWKRFALLLGRNQRVSDKNGGTKRDGDDATVEGVGGGRGRKRKENKAGREMEMAKLPAGMINMPKVIKGLDKVCRPATTTN</sequence>
<proteinExistence type="predicted"/>
<dbReference type="AlphaFoldDB" id="A0AAV7J2I1"/>
<protein>
    <recommendedName>
        <fullName evidence="4">DUF4283 domain-containing protein</fullName>
    </recommendedName>
</protein>
<gene>
    <name evidence="2" type="ORF">KQX54_003773</name>
</gene>
<evidence type="ECO:0000313" key="2">
    <source>
        <dbReference type="EMBL" id="KAH0566746.1"/>
    </source>
</evidence>
<dbReference type="Proteomes" id="UP000826195">
    <property type="component" value="Unassembled WGS sequence"/>
</dbReference>
<name>A0AAV7J2I1_COTGL</name>
<evidence type="ECO:0000256" key="1">
    <source>
        <dbReference type="SAM" id="MobiDB-lite"/>
    </source>
</evidence>